<organism evidence="2 3">
    <name type="scientific">Lasius platythorax</name>
    <dbReference type="NCBI Taxonomy" id="488582"/>
    <lineage>
        <taxon>Eukaryota</taxon>
        <taxon>Metazoa</taxon>
        <taxon>Ecdysozoa</taxon>
        <taxon>Arthropoda</taxon>
        <taxon>Hexapoda</taxon>
        <taxon>Insecta</taxon>
        <taxon>Pterygota</taxon>
        <taxon>Neoptera</taxon>
        <taxon>Endopterygota</taxon>
        <taxon>Hymenoptera</taxon>
        <taxon>Apocrita</taxon>
        <taxon>Aculeata</taxon>
        <taxon>Formicoidea</taxon>
        <taxon>Formicidae</taxon>
        <taxon>Formicinae</taxon>
        <taxon>Lasius</taxon>
        <taxon>Lasius</taxon>
    </lineage>
</organism>
<proteinExistence type="predicted"/>
<evidence type="ECO:0000256" key="1">
    <source>
        <dbReference type="SAM" id="MobiDB-lite"/>
    </source>
</evidence>
<name>A0AAV2NP85_9HYME</name>
<evidence type="ECO:0000313" key="3">
    <source>
        <dbReference type="Proteomes" id="UP001497644"/>
    </source>
</evidence>
<evidence type="ECO:0000313" key="2">
    <source>
        <dbReference type="EMBL" id="CAL1682004.1"/>
    </source>
</evidence>
<keyword evidence="3" id="KW-1185">Reference proteome</keyword>
<dbReference type="AlphaFoldDB" id="A0AAV2NP85"/>
<feature type="region of interest" description="Disordered" evidence="1">
    <location>
        <begin position="38"/>
        <end position="57"/>
    </location>
</feature>
<sequence length="97" mass="10283">MTPNDRECVNPGRGTVAAGLADRGATRTNREITSTLVIGDAGGPHRSLENGDAGSAYGEDTVRRASVERSNDRLCERDLKGISFSLKGSVYSSGRKN</sequence>
<accession>A0AAV2NP85</accession>
<reference evidence="2" key="1">
    <citation type="submission" date="2024-04" db="EMBL/GenBank/DDBJ databases">
        <authorList>
            <consortium name="Molecular Ecology Group"/>
        </authorList>
    </citation>
    <scope>NUCLEOTIDE SEQUENCE</scope>
</reference>
<gene>
    <name evidence="2" type="ORF">LPLAT_LOCUS7903</name>
</gene>
<protein>
    <submittedName>
        <fullName evidence="2">Uncharacterized protein</fullName>
    </submittedName>
</protein>
<dbReference type="Proteomes" id="UP001497644">
    <property type="component" value="Chromosome 3"/>
</dbReference>
<dbReference type="EMBL" id="OZ034826">
    <property type="protein sequence ID" value="CAL1682004.1"/>
    <property type="molecule type" value="Genomic_DNA"/>
</dbReference>